<evidence type="ECO:0000313" key="4">
    <source>
        <dbReference type="Proteomes" id="UP001206821"/>
    </source>
</evidence>
<protein>
    <submittedName>
        <fullName evidence="3">Hpt domain-containing protein</fullName>
    </submittedName>
</protein>
<dbReference type="Pfam" id="PF01627">
    <property type="entry name" value="Hpt"/>
    <property type="match status" value="1"/>
</dbReference>
<name>A0ABT2KXB8_9BACL</name>
<dbReference type="InterPro" id="IPR008207">
    <property type="entry name" value="Sig_transdc_His_kin_Hpt_dom"/>
</dbReference>
<feature type="domain" description="HPt" evidence="2">
    <location>
        <begin position="27"/>
        <end position="120"/>
    </location>
</feature>
<dbReference type="Proteomes" id="UP001206821">
    <property type="component" value="Unassembled WGS sequence"/>
</dbReference>
<evidence type="ECO:0000313" key="3">
    <source>
        <dbReference type="EMBL" id="MCT4795058.1"/>
    </source>
</evidence>
<dbReference type="SMART" id="SM00073">
    <property type="entry name" value="HPT"/>
    <property type="match status" value="1"/>
</dbReference>
<sequence>MELSQTPKHALFNEEKLAELHQIAGGNKDFLTKIAQTYLKQFEDKFPELKQAVQREDHEQVEQLAHLLKGASYSVGLEQTAEQFHTLERAGEEEVSDDLDPVLDTIEQQMERFSVEWDDHFDRFN</sequence>
<comment type="caution">
    <text evidence="3">The sequence shown here is derived from an EMBL/GenBank/DDBJ whole genome shotgun (WGS) entry which is preliminary data.</text>
</comment>
<dbReference type="EMBL" id="JANIEK010000017">
    <property type="protein sequence ID" value="MCT4795058.1"/>
    <property type="molecule type" value="Genomic_DNA"/>
</dbReference>
<reference evidence="3 4" key="1">
    <citation type="submission" date="2022-07" db="EMBL/GenBank/DDBJ databases">
        <title>Genomic and pangenome structural analysis of the polyextremophile Exiguobacterium.</title>
        <authorList>
            <person name="Shen L."/>
        </authorList>
    </citation>
    <scope>NUCLEOTIDE SEQUENCE [LARGE SCALE GENOMIC DNA]</scope>
    <source>
        <strain evidence="3 4">12_1</strain>
    </source>
</reference>
<organism evidence="3 4">
    <name type="scientific">Exiguobacterium alkaliphilum</name>
    <dbReference type="NCBI Taxonomy" id="1428684"/>
    <lineage>
        <taxon>Bacteria</taxon>
        <taxon>Bacillati</taxon>
        <taxon>Bacillota</taxon>
        <taxon>Bacilli</taxon>
        <taxon>Bacillales</taxon>
        <taxon>Bacillales Family XII. Incertae Sedis</taxon>
        <taxon>Exiguobacterium</taxon>
    </lineage>
</organism>
<dbReference type="Gene3D" id="1.20.120.160">
    <property type="entry name" value="HPT domain"/>
    <property type="match status" value="1"/>
</dbReference>
<dbReference type="RefSeq" id="WP_034806023.1">
    <property type="nucleotide sequence ID" value="NZ_JANIEK010000017.1"/>
</dbReference>
<accession>A0ABT2KXB8</accession>
<keyword evidence="1" id="KW-0597">Phosphoprotein</keyword>
<keyword evidence="4" id="KW-1185">Reference proteome</keyword>
<evidence type="ECO:0000256" key="1">
    <source>
        <dbReference type="PROSITE-ProRule" id="PRU00110"/>
    </source>
</evidence>
<dbReference type="PROSITE" id="PS50894">
    <property type="entry name" value="HPT"/>
    <property type="match status" value="1"/>
</dbReference>
<feature type="modified residue" description="Phosphohistidine" evidence="1">
    <location>
        <position position="66"/>
    </location>
</feature>
<evidence type="ECO:0000259" key="2">
    <source>
        <dbReference type="PROSITE" id="PS50894"/>
    </source>
</evidence>
<gene>
    <name evidence="3" type="ORF">NQG31_05850</name>
</gene>
<dbReference type="SUPFAM" id="SSF47226">
    <property type="entry name" value="Histidine-containing phosphotransfer domain, HPT domain"/>
    <property type="match status" value="1"/>
</dbReference>
<dbReference type="InterPro" id="IPR036641">
    <property type="entry name" value="HPT_dom_sf"/>
</dbReference>
<proteinExistence type="predicted"/>